<gene>
    <name evidence="26" type="ORF">H8F01_19790</name>
</gene>
<dbReference type="InterPro" id="IPR001789">
    <property type="entry name" value="Sig_transdc_resp-reg_receiver"/>
</dbReference>
<evidence type="ECO:0000256" key="2">
    <source>
        <dbReference type="ARBA" id="ARBA00004429"/>
    </source>
</evidence>
<dbReference type="SUPFAM" id="SSF47226">
    <property type="entry name" value="Histidine-containing phosphotransfer domain, HPT domain"/>
    <property type="match status" value="1"/>
</dbReference>
<dbReference type="InterPro" id="IPR029016">
    <property type="entry name" value="GAF-like_dom_sf"/>
</dbReference>
<evidence type="ECO:0000256" key="8">
    <source>
        <dbReference type="ARBA" id="ARBA00022741"/>
    </source>
</evidence>
<organism evidence="26 27">
    <name type="scientific">Dyella telluris</name>
    <dbReference type="NCBI Taxonomy" id="2763498"/>
    <lineage>
        <taxon>Bacteria</taxon>
        <taxon>Pseudomonadati</taxon>
        <taxon>Pseudomonadota</taxon>
        <taxon>Gammaproteobacteria</taxon>
        <taxon>Lysobacterales</taxon>
        <taxon>Rhodanobacteraceae</taxon>
        <taxon>Dyella</taxon>
    </lineage>
</organism>
<keyword evidence="13 19" id="KW-0472">Membrane</keyword>
<dbReference type="SMART" id="SM00304">
    <property type="entry name" value="HAMP"/>
    <property type="match status" value="1"/>
</dbReference>
<dbReference type="EC" id="2.7.13.3" evidence="3"/>
<dbReference type="InterPro" id="IPR036641">
    <property type="entry name" value="HPT_dom_sf"/>
</dbReference>
<dbReference type="Pfam" id="PF13426">
    <property type="entry name" value="PAS_9"/>
    <property type="match status" value="1"/>
</dbReference>
<dbReference type="GO" id="GO:0006355">
    <property type="term" value="P:regulation of DNA-templated transcription"/>
    <property type="evidence" value="ECO:0007669"/>
    <property type="project" value="InterPro"/>
</dbReference>
<dbReference type="PROSITE" id="PS50894">
    <property type="entry name" value="HPT"/>
    <property type="match status" value="1"/>
</dbReference>
<evidence type="ECO:0000259" key="25">
    <source>
        <dbReference type="PROSITE" id="PS50894"/>
    </source>
</evidence>
<evidence type="ECO:0000256" key="14">
    <source>
        <dbReference type="ARBA" id="ARBA00064003"/>
    </source>
</evidence>
<evidence type="ECO:0000256" key="17">
    <source>
        <dbReference type="PROSITE-ProRule" id="PRU00169"/>
    </source>
</evidence>
<dbReference type="InterPro" id="IPR011006">
    <property type="entry name" value="CheY-like_superfamily"/>
</dbReference>
<dbReference type="Gene3D" id="3.30.450.40">
    <property type="match status" value="1"/>
</dbReference>
<dbReference type="InterPro" id="IPR003018">
    <property type="entry name" value="GAF"/>
</dbReference>
<dbReference type="SUPFAM" id="SSF55874">
    <property type="entry name" value="ATPase domain of HSP90 chaperone/DNA topoisomerase II/histidine kinase"/>
    <property type="match status" value="1"/>
</dbReference>
<evidence type="ECO:0000313" key="26">
    <source>
        <dbReference type="EMBL" id="QNK01263.1"/>
    </source>
</evidence>
<dbReference type="SUPFAM" id="SSF158472">
    <property type="entry name" value="HAMP domain-like"/>
    <property type="match status" value="1"/>
</dbReference>
<dbReference type="Gene3D" id="3.30.565.10">
    <property type="entry name" value="Histidine kinase-like ATPase, C-terminal domain"/>
    <property type="match status" value="1"/>
</dbReference>
<evidence type="ECO:0000256" key="5">
    <source>
        <dbReference type="ARBA" id="ARBA00022553"/>
    </source>
</evidence>
<evidence type="ECO:0000256" key="4">
    <source>
        <dbReference type="ARBA" id="ARBA00022475"/>
    </source>
</evidence>
<feature type="modified residue" description="4-aspartylphosphate" evidence="17">
    <location>
        <position position="1173"/>
    </location>
</feature>
<dbReference type="Pfam" id="PF12729">
    <property type="entry name" value="4HB_MCP_1"/>
    <property type="match status" value="1"/>
</dbReference>
<evidence type="ECO:0000256" key="1">
    <source>
        <dbReference type="ARBA" id="ARBA00000085"/>
    </source>
</evidence>
<dbReference type="PANTHER" id="PTHR45339">
    <property type="entry name" value="HYBRID SIGNAL TRANSDUCTION HISTIDINE KINASE J"/>
    <property type="match status" value="1"/>
</dbReference>
<evidence type="ECO:0000256" key="10">
    <source>
        <dbReference type="ARBA" id="ARBA00022840"/>
    </source>
</evidence>
<dbReference type="SUPFAM" id="SSF47384">
    <property type="entry name" value="Homodimeric domain of signal transducing histidine kinase"/>
    <property type="match status" value="1"/>
</dbReference>
<dbReference type="NCBIfam" id="TIGR00229">
    <property type="entry name" value="sensory_box"/>
    <property type="match status" value="2"/>
</dbReference>
<evidence type="ECO:0000259" key="22">
    <source>
        <dbReference type="PROSITE" id="PS50112"/>
    </source>
</evidence>
<dbReference type="FunFam" id="3.30.565.10:FF:000010">
    <property type="entry name" value="Sensor histidine kinase RcsC"/>
    <property type="match status" value="1"/>
</dbReference>
<evidence type="ECO:0000256" key="3">
    <source>
        <dbReference type="ARBA" id="ARBA00012438"/>
    </source>
</evidence>
<dbReference type="Gene3D" id="1.20.120.160">
    <property type="entry name" value="HPT domain"/>
    <property type="match status" value="1"/>
</dbReference>
<evidence type="ECO:0000259" key="24">
    <source>
        <dbReference type="PROSITE" id="PS50885"/>
    </source>
</evidence>
<feature type="domain" description="Response regulatory" evidence="21">
    <location>
        <begin position="1123"/>
        <end position="1240"/>
    </location>
</feature>
<dbReference type="Gene3D" id="1.10.287.130">
    <property type="match status" value="1"/>
</dbReference>
<feature type="domain" description="Response regulatory" evidence="21">
    <location>
        <begin position="972"/>
        <end position="1095"/>
    </location>
</feature>
<dbReference type="Gene3D" id="3.30.450.20">
    <property type="entry name" value="PAS domain"/>
    <property type="match status" value="2"/>
</dbReference>
<dbReference type="Pfam" id="PF01627">
    <property type="entry name" value="Hpt"/>
    <property type="match status" value="1"/>
</dbReference>
<dbReference type="CDD" id="cd00082">
    <property type="entry name" value="HisKA"/>
    <property type="match status" value="1"/>
</dbReference>
<dbReference type="InterPro" id="IPR003660">
    <property type="entry name" value="HAMP_dom"/>
</dbReference>
<dbReference type="InterPro" id="IPR024478">
    <property type="entry name" value="HlyB_4HB_MCP"/>
</dbReference>
<dbReference type="Gene3D" id="6.10.340.10">
    <property type="match status" value="1"/>
</dbReference>
<dbReference type="GO" id="GO:0005524">
    <property type="term" value="F:ATP binding"/>
    <property type="evidence" value="ECO:0007669"/>
    <property type="project" value="UniProtKB-KW"/>
</dbReference>
<dbReference type="PROSITE" id="PS50110">
    <property type="entry name" value="RESPONSE_REGULATORY"/>
    <property type="match status" value="2"/>
</dbReference>
<dbReference type="InterPro" id="IPR003594">
    <property type="entry name" value="HATPase_dom"/>
</dbReference>
<keyword evidence="4" id="KW-1003">Cell membrane</keyword>
<dbReference type="PANTHER" id="PTHR45339:SF1">
    <property type="entry name" value="HYBRID SIGNAL TRANSDUCTION HISTIDINE KINASE J"/>
    <property type="match status" value="1"/>
</dbReference>
<dbReference type="RefSeq" id="WP_187056725.1">
    <property type="nucleotide sequence ID" value="NZ_CP060412.1"/>
</dbReference>
<feature type="domain" description="HAMP" evidence="24">
    <location>
        <begin position="223"/>
        <end position="276"/>
    </location>
</feature>
<dbReference type="Pfam" id="PF02518">
    <property type="entry name" value="HATPase_c"/>
    <property type="match status" value="1"/>
</dbReference>
<keyword evidence="9" id="KW-0418">Kinase</keyword>
<dbReference type="SMART" id="SM00388">
    <property type="entry name" value="HisKA"/>
    <property type="match status" value="1"/>
</dbReference>
<feature type="transmembrane region" description="Helical" evidence="19">
    <location>
        <begin position="202"/>
        <end position="221"/>
    </location>
</feature>
<dbReference type="InterPro" id="IPR004358">
    <property type="entry name" value="Sig_transdc_His_kin-like_C"/>
</dbReference>
<dbReference type="EMBL" id="CP060412">
    <property type="protein sequence ID" value="QNK01263.1"/>
    <property type="molecule type" value="Genomic_DNA"/>
</dbReference>
<evidence type="ECO:0000256" key="11">
    <source>
        <dbReference type="ARBA" id="ARBA00022989"/>
    </source>
</evidence>
<dbReference type="InterPro" id="IPR000014">
    <property type="entry name" value="PAS"/>
</dbReference>
<dbReference type="InterPro" id="IPR008207">
    <property type="entry name" value="Sig_transdc_His_kin_Hpt_dom"/>
</dbReference>
<dbReference type="PROSITE" id="PS50113">
    <property type="entry name" value="PAC"/>
    <property type="match status" value="1"/>
</dbReference>
<dbReference type="Pfam" id="PF00672">
    <property type="entry name" value="HAMP"/>
    <property type="match status" value="1"/>
</dbReference>
<feature type="domain" description="PAC" evidence="23">
    <location>
        <begin position="545"/>
        <end position="597"/>
    </location>
</feature>
<feature type="modified residue" description="4-aspartylphosphate" evidence="17">
    <location>
        <position position="1026"/>
    </location>
</feature>
<dbReference type="CDD" id="cd16922">
    <property type="entry name" value="HATPase_EvgS-ArcB-TorS-like"/>
    <property type="match status" value="1"/>
</dbReference>
<dbReference type="SUPFAM" id="SSF55785">
    <property type="entry name" value="PYP-like sensor domain (PAS domain)"/>
    <property type="match status" value="2"/>
</dbReference>
<comment type="subunit">
    <text evidence="14">At low DSF concentrations, interacts with RpfF.</text>
</comment>
<dbReference type="SMART" id="SM00387">
    <property type="entry name" value="HATPase_c"/>
    <property type="match status" value="1"/>
</dbReference>
<evidence type="ECO:0000256" key="12">
    <source>
        <dbReference type="ARBA" id="ARBA00023012"/>
    </source>
</evidence>
<dbReference type="GO" id="GO:0000155">
    <property type="term" value="F:phosphorelay sensor kinase activity"/>
    <property type="evidence" value="ECO:0007669"/>
    <property type="project" value="InterPro"/>
</dbReference>
<dbReference type="FunFam" id="1.10.287.130:FF:000002">
    <property type="entry name" value="Two-component osmosensing histidine kinase"/>
    <property type="match status" value="1"/>
</dbReference>
<evidence type="ECO:0000256" key="9">
    <source>
        <dbReference type="ARBA" id="ARBA00022777"/>
    </source>
</evidence>
<dbReference type="Pfam" id="PF13188">
    <property type="entry name" value="PAS_8"/>
    <property type="match status" value="1"/>
</dbReference>
<dbReference type="Pfam" id="PF00072">
    <property type="entry name" value="Response_reg"/>
    <property type="match status" value="2"/>
</dbReference>
<evidence type="ECO:0000259" key="23">
    <source>
        <dbReference type="PROSITE" id="PS50113"/>
    </source>
</evidence>
<keyword evidence="5 17" id="KW-0597">Phosphoprotein</keyword>
<evidence type="ECO:0000256" key="19">
    <source>
        <dbReference type="SAM" id="Phobius"/>
    </source>
</evidence>
<accession>A0A7G8Q3A5</accession>
<dbReference type="Proteomes" id="UP000515873">
    <property type="component" value="Chromosome"/>
</dbReference>
<dbReference type="PROSITE" id="PS50109">
    <property type="entry name" value="HIS_KIN"/>
    <property type="match status" value="1"/>
</dbReference>
<dbReference type="InterPro" id="IPR001610">
    <property type="entry name" value="PAC"/>
</dbReference>
<comment type="catalytic activity">
    <reaction evidence="1">
        <text>ATP + protein L-histidine = ADP + protein N-phospho-L-histidine.</text>
        <dbReference type="EC" id="2.7.13.3"/>
    </reaction>
</comment>
<reference evidence="26 27" key="1">
    <citation type="submission" date="2020-08" db="EMBL/GenBank/DDBJ databases">
        <title>Dyella sp. G9 isolated from forest soil.</title>
        <authorList>
            <person name="Fu J."/>
            <person name="Qiu L."/>
        </authorList>
    </citation>
    <scope>NUCLEOTIDE SEQUENCE [LARGE SCALE GENOMIC DNA]</scope>
    <source>
        <strain evidence="26 27">G9</strain>
    </source>
</reference>
<feature type="modified residue" description="Phosphohistidine" evidence="16">
    <location>
        <position position="1316"/>
    </location>
</feature>
<dbReference type="InterPro" id="IPR003661">
    <property type="entry name" value="HisK_dim/P_dom"/>
</dbReference>
<feature type="transmembrane region" description="Helical" evidence="19">
    <location>
        <begin position="20"/>
        <end position="39"/>
    </location>
</feature>
<dbReference type="PRINTS" id="PR00344">
    <property type="entry name" value="BCTRLSENSOR"/>
</dbReference>
<keyword evidence="11 19" id="KW-1133">Transmembrane helix</keyword>
<dbReference type="InterPro" id="IPR000700">
    <property type="entry name" value="PAS-assoc_C"/>
</dbReference>
<evidence type="ECO:0000313" key="27">
    <source>
        <dbReference type="Proteomes" id="UP000515873"/>
    </source>
</evidence>
<dbReference type="Gene3D" id="3.40.50.2300">
    <property type="match status" value="2"/>
</dbReference>
<keyword evidence="6" id="KW-0808">Transferase</keyword>
<evidence type="ECO:0000256" key="16">
    <source>
        <dbReference type="PROSITE-ProRule" id="PRU00110"/>
    </source>
</evidence>
<comment type="subcellular location">
    <subcellularLocation>
        <location evidence="2">Cell inner membrane</location>
        <topology evidence="2">Multi-pass membrane protein</topology>
    </subcellularLocation>
</comment>
<keyword evidence="10" id="KW-0067">ATP-binding</keyword>
<evidence type="ECO:0000259" key="20">
    <source>
        <dbReference type="PROSITE" id="PS50109"/>
    </source>
</evidence>
<keyword evidence="18" id="KW-0175">Coiled coil</keyword>
<keyword evidence="7 19" id="KW-0812">Transmembrane</keyword>
<dbReference type="CDD" id="cd17546">
    <property type="entry name" value="REC_hyHK_CKI1_RcsC-like"/>
    <property type="match status" value="2"/>
</dbReference>
<dbReference type="SMART" id="SM00091">
    <property type="entry name" value="PAS"/>
    <property type="match status" value="2"/>
</dbReference>
<evidence type="ECO:0000256" key="6">
    <source>
        <dbReference type="ARBA" id="ARBA00022679"/>
    </source>
</evidence>
<evidence type="ECO:0000256" key="18">
    <source>
        <dbReference type="SAM" id="Coils"/>
    </source>
</evidence>
<evidence type="ECO:0000256" key="13">
    <source>
        <dbReference type="ARBA" id="ARBA00023136"/>
    </source>
</evidence>
<dbReference type="Pfam" id="PF00512">
    <property type="entry name" value="HisKA"/>
    <property type="match status" value="1"/>
</dbReference>
<feature type="domain" description="PAS" evidence="22">
    <location>
        <begin position="467"/>
        <end position="511"/>
    </location>
</feature>
<dbReference type="KEGG" id="dtl:H8F01_19790"/>
<dbReference type="InterPro" id="IPR035965">
    <property type="entry name" value="PAS-like_dom_sf"/>
</dbReference>
<feature type="coiled-coil region" evidence="18">
    <location>
        <begin position="440"/>
        <end position="467"/>
    </location>
</feature>
<dbReference type="SMART" id="SM00448">
    <property type="entry name" value="REC"/>
    <property type="match status" value="2"/>
</dbReference>
<evidence type="ECO:0000256" key="15">
    <source>
        <dbReference type="ARBA" id="ARBA00068150"/>
    </source>
</evidence>
<dbReference type="SUPFAM" id="SSF55781">
    <property type="entry name" value="GAF domain-like"/>
    <property type="match status" value="1"/>
</dbReference>
<keyword evidence="8" id="KW-0547">Nucleotide-binding</keyword>
<dbReference type="InterPro" id="IPR036890">
    <property type="entry name" value="HATPase_C_sf"/>
</dbReference>
<protein>
    <recommendedName>
        <fullName evidence="15">Sensory/regulatory protein RpfC</fullName>
        <ecNumber evidence="3">2.7.13.3</ecNumber>
    </recommendedName>
</protein>
<keyword evidence="27" id="KW-1185">Reference proteome</keyword>
<dbReference type="PROSITE" id="PS50112">
    <property type="entry name" value="PAS"/>
    <property type="match status" value="1"/>
</dbReference>
<keyword evidence="12" id="KW-0902">Two-component regulatory system</keyword>
<dbReference type="Pfam" id="PF13185">
    <property type="entry name" value="GAF_2"/>
    <property type="match status" value="1"/>
</dbReference>
<evidence type="ECO:0000256" key="7">
    <source>
        <dbReference type="ARBA" id="ARBA00022692"/>
    </source>
</evidence>
<dbReference type="SMART" id="SM00086">
    <property type="entry name" value="PAC"/>
    <property type="match status" value="2"/>
</dbReference>
<dbReference type="CDD" id="cd00130">
    <property type="entry name" value="PAS"/>
    <property type="match status" value="1"/>
</dbReference>
<dbReference type="PROSITE" id="PS50885">
    <property type="entry name" value="HAMP"/>
    <property type="match status" value="1"/>
</dbReference>
<feature type="domain" description="HPt" evidence="25">
    <location>
        <begin position="1277"/>
        <end position="1375"/>
    </location>
</feature>
<evidence type="ECO:0000259" key="21">
    <source>
        <dbReference type="PROSITE" id="PS50110"/>
    </source>
</evidence>
<name>A0A7G8Q3A5_9GAMM</name>
<sequence length="1376" mass="150919">MSALLERLERLPLRLRLQLGFGGILLIAILLCVYSVNTLRLQRDQIGRLYQQDVLGLVHVEAARASLSDMGQHLRQAVLIGNVAGRTEALRELSSAEAQTQQEIELANAHIYRESTRRALVEFRVAFDSYRRQVDQVQSSLQSASVSGGNDNDAAALLISPEFRRADAAAKDSLARVEQMKRDGADQEVSEATERYVSVMRLTAWLLVLGIGIGIVFARLISRSIRRPAYELRDTLEALSAGRLDVDVPYTDSPSEAGDLARAIVKLREEGKRAASTRWVKTHVADIAAEMQGLTDKAELVRHVLAAVAPLMPAGHGSFYQWDAASGVLNLLGDYAAAQSPPQIRLGEGLIGQCARDKRAMVITQPPASYLKVASSLGEAVPAEILLIPALRGDRLYGVLELATLTPLGTGQRDLLDELLPMLAMSIELIERTSHTNVLLEKTRAQTESLRNQTAALEAQQSELQATKAWYRRIIESAPDGMMIVDESGRITLVNPKLEAIFGYDSEELLGVRVEQLVPAAEGRHHAQLRGEFFGQGVNRRMGGANADLHGVRKDGSEISVEIGLSILPELDGMRRCVCASVRDVSERRAMEAALQKSEERLRSILDRGPVGIAVSTRGQVRFGNPKFVETFGIQLGEQAVRLYVNPEERQEIGRVLDRGETVPGQEVRMYDRHHQVRDMLATYLPIEYEGEQGMLCWFLDITERKAAQLAMQRSKEIAEQATMAKSAFLANMSHEIRTPMNAIIGMSHLALQAGLDARQRGYIEKVHLSAQNLLGIINDILDFSKIEAGQMQVERIDFRLEDVTDHVANLIAFRAEEKGLEFLFQLSPELPVNLLGDPLRLGQVLLNLSNNAIKFTERGAIVLGIDRVHRQADEVTLHFWVRDSGIGMDQEQCSQVFESFVQGDSSITRRYGGTGLGLAISKRLVELMDGRIWVDSEVNRGSTFHFLARFGMSHTASTPNMVLADDLRDRRVLVVDDSAEAREILSGMATAFGLRADVADSGEDALRRVKEAEQQGQPYWVLLMDWKMPGLDGIETVHRLQSRRQPRTPAIVMVTAFSRDEALEEARQCGVTLNSVITKPVTPSILLEAVARTATPVAVTGAQGGVATARKESVMKPLAGSRVLLVEDNEMNRELAQELLRGAGMDVTTAIHGQHALDILAADTDFDGVLMDCQMPVMDGYAATRAIRDRLGLTALPVIAMTANAMAGDRDKTMASGMNDHIAKPLDIETMFATLARWIKPRHSADTIKDDPAPGPTSFEAAGIDYPAGLKRCADNEGLYRRVLLMFLKSHVDFDASFRAALADPDPTSAMRAAHTLRGSAANIGADGVAIAARALEEACNADGLTDQMSQRLARVLDELRPVIDCLAALEAPAS</sequence>
<dbReference type="SUPFAM" id="SSF52172">
    <property type="entry name" value="CheY-like"/>
    <property type="match status" value="2"/>
</dbReference>
<feature type="domain" description="Histidine kinase" evidence="20">
    <location>
        <begin position="732"/>
        <end position="953"/>
    </location>
</feature>
<dbReference type="InterPro" id="IPR036097">
    <property type="entry name" value="HisK_dim/P_sf"/>
</dbReference>
<dbReference type="InterPro" id="IPR005467">
    <property type="entry name" value="His_kinase_dom"/>
</dbReference>
<dbReference type="GO" id="GO:0005886">
    <property type="term" value="C:plasma membrane"/>
    <property type="evidence" value="ECO:0007669"/>
    <property type="project" value="UniProtKB-SubCell"/>
</dbReference>
<proteinExistence type="predicted"/>